<comment type="caution">
    <text evidence="1">The sequence shown here is derived from an EMBL/GenBank/DDBJ whole genome shotgun (WGS) entry which is preliminary data.</text>
</comment>
<reference evidence="1" key="1">
    <citation type="submission" date="2022-01" db="EMBL/GenBank/DDBJ databases">
        <title>Novel bile acid biosynthetic pathways are enriched in the microbiome of centenarians.</title>
        <authorList>
            <person name="Sato Y."/>
            <person name="Atarashi K."/>
            <person name="Plichta R.D."/>
            <person name="Arai Y."/>
            <person name="Sasajima S."/>
            <person name="Kearney M.S."/>
            <person name="Suda W."/>
            <person name="Takeshita K."/>
            <person name="Sasaki T."/>
            <person name="Okamoto S."/>
            <person name="Skelly N.A."/>
            <person name="Okamura Y."/>
            <person name="Vlamakis H."/>
            <person name="Li Y."/>
            <person name="Tanoue T."/>
            <person name="Takei H."/>
            <person name="Nittono H."/>
            <person name="Narushima S."/>
            <person name="Irie J."/>
            <person name="Itoh H."/>
            <person name="Moriya K."/>
            <person name="Sugiura Y."/>
            <person name="Suematsu M."/>
            <person name="Moritoki N."/>
            <person name="Shibata S."/>
            <person name="Littman R.D."/>
            <person name="Fischbach A.M."/>
            <person name="Uwamino Y."/>
            <person name="Inoue T."/>
            <person name="Honda A."/>
            <person name="Hattori M."/>
            <person name="Murai T."/>
            <person name="Xavier J.R."/>
            <person name="Hirose N."/>
            <person name="Honda K."/>
        </authorList>
    </citation>
    <scope>NUCLEOTIDE SEQUENCE</scope>
    <source>
        <strain evidence="1">CE91-St55</strain>
    </source>
</reference>
<evidence type="ECO:0000313" key="1">
    <source>
        <dbReference type="EMBL" id="GKH04076.1"/>
    </source>
</evidence>
<proteinExistence type="predicted"/>
<evidence type="ECO:0000313" key="2">
    <source>
        <dbReference type="Proteomes" id="UP001055091"/>
    </source>
</evidence>
<dbReference type="InterPro" id="IPR010540">
    <property type="entry name" value="CmpB_TMEM229"/>
</dbReference>
<dbReference type="EMBL" id="BQNJ01000002">
    <property type="protein sequence ID" value="GKH04076.1"/>
    <property type="molecule type" value="Genomic_DNA"/>
</dbReference>
<sequence length="184" mass="20945">MLVDSKKILRKIEELFLFFLLTSFIGWGYEIFLEVVIYRWGYSDRGVLTGPYCPVYGFGAMALLLCLYRLMKTRILVCKIPITPVLVFAGIVGITTVIELAASYVMEWTAGSWMWDYNRFTPNFQGRIALNPSLRFGAGGMVFLYLLYPCFQRCVSKTADRTVHVLALILGGVFLLDCLCYILV</sequence>
<dbReference type="Pfam" id="PF06541">
    <property type="entry name" value="ABC_trans_CmpB"/>
    <property type="match status" value="1"/>
</dbReference>
<dbReference type="RefSeq" id="WP_118077419.1">
    <property type="nucleotide sequence ID" value="NZ_BQNJ01000002.1"/>
</dbReference>
<protein>
    <submittedName>
        <fullName evidence="1">Uncharacterized protein</fullName>
    </submittedName>
</protein>
<gene>
    <name evidence="1" type="ORF">CE91St55_60570</name>
</gene>
<dbReference type="AlphaFoldDB" id="A0A413WW59"/>
<accession>A0A413WW59</accession>
<dbReference type="Proteomes" id="UP001055091">
    <property type="component" value="Unassembled WGS sequence"/>
</dbReference>
<name>A0A413WW59_9FIRM</name>
<organism evidence="1 2">
    <name type="scientific">Hungatella hathewayi</name>
    <dbReference type="NCBI Taxonomy" id="154046"/>
    <lineage>
        <taxon>Bacteria</taxon>
        <taxon>Bacillati</taxon>
        <taxon>Bacillota</taxon>
        <taxon>Clostridia</taxon>
        <taxon>Lachnospirales</taxon>
        <taxon>Lachnospiraceae</taxon>
        <taxon>Hungatella</taxon>
    </lineage>
</organism>